<dbReference type="Pfam" id="PF16868">
    <property type="entry name" value="NMT1_3"/>
    <property type="match status" value="1"/>
</dbReference>
<accession>A0A5Q0BIR2</accession>
<name>A0A5Q0BIR2_9GAMM</name>
<organism evidence="1 2">
    <name type="scientific">Candidatus Methylospira mobilis</name>
    <dbReference type="NCBI Taxonomy" id="1808979"/>
    <lineage>
        <taxon>Bacteria</taxon>
        <taxon>Pseudomonadati</taxon>
        <taxon>Pseudomonadota</taxon>
        <taxon>Gammaproteobacteria</taxon>
        <taxon>Methylococcales</taxon>
        <taxon>Methylococcaceae</taxon>
        <taxon>Candidatus Methylospira</taxon>
    </lineage>
</organism>
<dbReference type="SUPFAM" id="SSF53850">
    <property type="entry name" value="Periplasmic binding protein-like II"/>
    <property type="match status" value="1"/>
</dbReference>
<evidence type="ECO:0000313" key="1">
    <source>
        <dbReference type="EMBL" id="QFY42091.1"/>
    </source>
</evidence>
<dbReference type="RefSeq" id="WP_153248074.1">
    <property type="nucleotide sequence ID" value="NZ_CP044205.1"/>
</dbReference>
<sequence length="460" mass="51970">MKKITTELKEHFVAMYEALRDEIVSWAQIASDAWPLLLLLGMGLGLTTWFAKPAPPDHVYFAASDPGGEFYAMGKEYVDFFRERGVTLELVPSHGGKQNFDFLKNKQDLVQAAFVQSGIVPADETAGLLSLGSINYQPLWFFYRGTDDQEAEEKIGKFLSRKISIGPEGSSTRIQALRILALNGFQPTPNMLALSHDEAIAALRRGDIDGMFIVHGINSRRIQELLHDTKLRLASFIRAQAYARQMDYISVLEVPMGGFDLARNFPPRDTQLLTTTASLLVDSELHPAIQMLFLQAATAINGRGDYFARIKEFPAYRDATVPESPVAIRYHKSGPPFLMHYLPFWIAEFIDRLAVLILPLVAFAYPILSKIPGYRLNRLRARLAKSYGELKFLEADIVNHYKSEAHEEYRQRLGDLELNVIATRIPSSLTEYYFGLRTHIDYVRDKLMQSRKGVSEAAES</sequence>
<keyword evidence="2" id="KW-1185">Reference proteome</keyword>
<dbReference type="OrthoDB" id="237270at2"/>
<dbReference type="AlphaFoldDB" id="A0A5Q0BIR2"/>
<evidence type="ECO:0000313" key="2">
    <source>
        <dbReference type="Proteomes" id="UP000325755"/>
    </source>
</evidence>
<dbReference type="PANTHER" id="PTHR42941">
    <property type="entry name" value="SLL1037 PROTEIN"/>
    <property type="match status" value="1"/>
</dbReference>
<dbReference type="Gene3D" id="3.40.190.10">
    <property type="entry name" value="Periplasmic binding protein-like II"/>
    <property type="match status" value="2"/>
</dbReference>
<dbReference type="InterPro" id="IPR011852">
    <property type="entry name" value="TRAP_TAXI"/>
</dbReference>
<dbReference type="Proteomes" id="UP000325755">
    <property type="component" value="Chromosome"/>
</dbReference>
<dbReference type="InParanoid" id="A0A5Q0BIR2"/>
<dbReference type="KEGG" id="mmob:F6R98_05150"/>
<proteinExistence type="predicted"/>
<gene>
    <name evidence="1" type="ORF">F6R98_05150</name>
</gene>
<protein>
    <submittedName>
        <fullName evidence="1">TRAP transporter substrate-binding protein</fullName>
    </submittedName>
</protein>
<dbReference type="EMBL" id="CP044205">
    <property type="protein sequence ID" value="QFY42091.1"/>
    <property type="molecule type" value="Genomic_DNA"/>
</dbReference>
<reference evidence="1 2" key="1">
    <citation type="submission" date="2019-09" db="EMBL/GenBank/DDBJ databases">
        <title>Ecophysiology of the spiral-shaped methanotroph Methylospira mobilis as revealed by the complete genome sequence.</title>
        <authorList>
            <person name="Oshkin I.Y."/>
            <person name="Dedysh S.N."/>
            <person name="Miroshnikov K."/>
            <person name="Danilova O.V."/>
            <person name="Hakobyan A."/>
            <person name="Liesack W."/>
        </authorList>
    </citation>
    <scope>NUCLEOTIDE SEQUENCE [LARGE SCALE GENOMIC DNA]</scope>
    <source>
        <strain evidence="1 2">Shm1</strain>
    </source>
</reference>
<dbReference type="PANTHER" id="PTHR42941:SF1">
    <property type="entry name" value="SLL1037 PROTEIN"/>
    <property type="match status" value="1"/>
</dbReference>